<keyword evidence="2" id="KW-0238">DNA-binding</keyword>
<feature type="domain" description="Sin" evidence="1">
    <location>
        <begin position="2"/>
        <end position="40"/>
    </location>
</feature>
<dbReference type="InterPro" id="IPR036281">
    <property type="entry name" value="SinR/SinI_dimer_dom_sf"/>
</dbReference>
<protein>
    <submittedName>
        <fullName evidence="2">DNA-binding anti-repressor SinI</fullName>
    </submittedName>
</protein>
<organism evidence="2 3">
    <name type="scientific">Salibacterium salarium</name>
    <dbReference type="NCBI Taxonomy" id="284579"/>
    <lineage>
        <taxon>Bacteria</taxon>
        <taxon>Bacillati</taxon>
        <taxon>Bacillota</taxon>
        <taxon>Bacilli</taxon>
        <taxon>Bacillales</taxon>
        <taxon>Bacillaceae</taxon>
    </lineage>
</organism>
<evidence type="ECO:0000313" key="3">
    <source>
        <dbReference type="Proteomes" id="UP000275076"/>
    </source>
</evidence>
<accession>A0A428N2D2</accession>
<dbReference type="RefSeq" id="WP_125556702.1">
    <property type="nucleotide sequence ID" value="NZ_RBVX01000014.1"/>
</dbReference>
<dbReference type="EMBL" id="RBVX01000014">
    <property type="protein sequence ID" value="RSL32488.1"/>
    <property type="molecule type" value="Genomic_DNA"/>
</dbReference>
<gene>
    <name evidence="2" type="primary">sinI</name>
    <name evidence="2" type="ORF">D7Z54_15140</name>
</gene>
<comment type="caution">
    <text evidence="2">The sequence shown here is derived from an EMBL/GenBank/DDBJ whole genome shotgun (WGS) entry which is preliminary data.</text>
</comment>
<dbReference type="GO" id="GO:0003677">
    <property type="term" value="F:DNA binding"/>
    <property type="evidence" value="ECO:0007669"/>
    <property type="project" value="UniProtKB-KW"/>
</dbReference>
<proteinExistence type="predicted"/>
<dbReference type="AlphaFoldDB" id="A0A428N2D2"/>
<dbReference type="Pfam" id="PF08671">
    <property type="entry name" value="SinI"/>
    <property type="match status" value="1"/>
</dbReference>
<dbReference type="InterPro" id="IPR010981">
    <property type="entry name" value="SinR/SinI_dimer_dom"/>
</dbReference>
<sequence>MCKHINDYYELDEEWVQLIEKAKDIGLSPDEVINFLVKEERRKE</sequence>
<dbReference type="PROSITE" id="PS51500">
    <property type="entry name" value="SIN"/>
    <property type="match status" value="1"/>
</dbReference>
<keyword evidence="3" id="KW-1185">Reference proteome</keyword>
<evidence type="ECO:0000259" key="1">
    <source>
        <dbReference type="PROSITE" id="PS51500"/>
    </source>
</evidence>
<dbReference type="GO" id="GO:0006355">
    <property type="term" value="P:regulation of DNA-templated transcription"/>
    <property type="evidence" value="ECO:0007669"/>
    <property type="project" value="InterPro"/>
</dbReference>
<dbReference type="SUPFAM" id="SSF47406">
    <property type="entry name" value="SinR repressor dimerisation domain-like"/>
    <property type="match status" value="1"/>
</dbReference>
<dbReference type="GO" id="GO:0046983">
    <property type="term" value="F:protein dimerization activity"/>
    <property type="evidence" value="ECO:0007669"/>
    <property type="project" value="InterPro"/>
</dbReference>
<dbReference type="OrthoDB" id="2942420at2"/>
<name>A0A428N2D2_9BACI</name>
<reference evidence="2 3" key="1">
    <citation type="submission" date="2018-10" db="EMBL/GenBank/DDBJ databases">
        <title>Draft genome sequence of Bacillus salarius IM0101, isolated from a hypersaline soil in Inner Mongolia, China.</title>
        <authorList>
            <person name="Yamprayoonswat W."/>
            <person name="Boonvisut S."/>
            <person name="Jumpathong W."/>
            <person name="Sittihan S."/>
            <person name="Ruangsuj P."/>
            <person name="Wanthongcharoen S."/>
            <person name="Thongpramul N."/>
            <person name="Pimmason S."/>
            <person name="Yu B."/>
            <person name="Yasawong M."/>
        </authorList>
    </citation>
    <scope>NUCLEOTIDE SEQUENCE [LARGE SCALE GENOMIC DNA]</scope>
    <source>
        <strain evidence="2 3">IM0101</strain>
    </source>
</reference>
<evidence type="ECO:0000313" key="2">
    <source>
        <dbReference type="EMBL" id="RSL32488.1"/>
    </source>
</evidence>
<dbReference type="Proteomes" id="UP000275076">
    <property type="component" value="Unassembled WGS sequence"/>
</dbReference>